<dbReference type="Proteomes" id="UP000323337">
    <property type="component" value="Unassembled WGS sequence"/>
</dbReference>
<dbReference type="AlphaFoldDB" id="A0A5D0ML88"/>
<dbReference type="Pfam" id="PF00202">
    <property type="entry name" value="Aminotran_3"/>
    <property type="match status" value="1"/>
</dbReference>
<organism evidence="4 5">
    <name type="scientific">Flexistipes sinusarabici</name>
    <dbReference type="NCBI Taxonomy" id="2352"/>
    <lineage>
        <taxon>Bacteria</taxon>
        <taxon>Pseudomonadati</taxon>
        <taxon>Deferribacterota</taxon>
        <taxon>Deferribacteres</taxon>
        <taxon>Deferribacterales</taxon>
        <taxon>Flexistipitaceae</taxon>
        <taxon>Flexistipes</taxon>
    </lineage>
</organism>
<comment type="caution">
    <text evidence="4">The sequence shown here is derived from an EMBL/GenBank/DDBJ whole genome shotgun (WGS) entry which is preliminary data.</text>
</comment>
<dbReference type="EMBL" id="VSIV01000381">
    <property type="protein sequence ID" value="TYB32353.1"/>
    <property type="molecule type" value="Genomic_DNA"/>
</dbReference>
<dbReference type="InterPro" id="IPR005814">
    <property type="entry name" value="Aminotrans_3"/>
</dbReference>
<dbReference type="GO" id="GO:0004015">
    <property type="term" value="F:adenosylmethionine-8-amino-7-oxononanoate transaminase activity"/>
    <property type="evidence" value="ECO:0007669"/>
    <property type="project" value="TreeGrafter"/>
</dbReference>
<dbReference type="InterPro" id="IPR015422">
    <property type="entry name" value="PyrdxlP-dep_Trfase_small"/>
</dbReference>
<dbReference type="GO" id="GO:0030170">
    <property type="term" value="F:pyridoxal phosphate binding"/>
    <property type="evidence" value="ECO:0007669"/>
    <property type="project" value="InterPro"/>
</dbReference>
<gene>
    <name evidence="4" type="ORF">FXF49_11940</name>
</gene>
<keyword evidence="2 4" id="KW-0808">Transferase</keyword>
<evidence type="ECO:0000313" key="5">
    <source>
        <dbReference type="Proteomes" id="UP000323337"/>
    </source>
</evidence>
<dbReference type="InterPro" id="IPR015421">
    <property type="entry name" value="PyrdxlP-dep_Trfase_major"/>
</dbReference>
<evidence type="ECO:0000256" key="3">
    <source>
        <dbReference type="ARBA" id="ARBA00022898"/>
    </source>
</evidence>
<sequence>MEFNTQLKNDKKLLQHPYDSSIKPMDTFLIKEAEREFLYLYDNTSLIDGMSSWWSVIHGYNNTFINNALKKQIDKMSHVMFGGLTHEPAINLG</sequence>
<keyword evidence="1 4" id="KW-0032">Aminotransferase</keyword>
<evidence type="ECO:0000256" key="1">
    <source>
        <dbReference type="ARBA" id="ARBA00022576"/>
    </source>
</evidence>
<dbReference type="RefSeq" id="WP_303702127.1">
    <property type="nucleotide sequence ID" value="NZ_VSIV01000381.1"/>
</dbReference>
<protein>
    <submittedName>
        <fullName evidence="4">Aminotransferase class III-fold pyridoxal phosphate-dependent enzyme</fullName>
    </submittedName>
</protein>
<keyword evidence="3" id="KW-0663">Pyridoxal phosphate</keyword>
<dbReference type="PANTHER" id="PTHR42684:SF17">
    <property type="entry name" value="ADENOSYLMETHIONINE-8-AMINO-7-OXONONANOATE AMINOTRANSFERASE"/>
    <property type="match status" value="1"/>
</dbReference>
<feature type="non-terminal residue" evidence="4">
    <location>
        <position position="93"/>
    </location>
</feature>
<dbReference type="Gene3D" id="3.90.1150.10">
    <property type="entry name" value="Aspartate Aminotransferase, domain 1"/>
    <property type="match status" value="1"/>
</dbReference>
<dbReference type="PANTHER" id="PTHR42684">
    <property type="entry name" value="ADENOSYLMETHIONINE-8-AMINO-7-OXONONANOATE AMINOTRANSFERASE"/>
    <property type="match status" value="1"/>
</dbReference>
<dbReference type="GO" id="GO:0009102">
    <property type="term" value="P:biotin biosynthetic process"/>
    <property type="evidence" value="ECO:0007669"/>
    <property type="project" value="TreeGrafter"/>
</dbReference>
<dbReference type="SUPFAM" id="SSF53383">
    <property type="entry name" value="PLP-dependent transferases"/>
    <property type="match status" value="1"/>
</dbReference>
<proteinExistence type="predicted"/>
<dbReference type="InterPro" id="IPR015424">
    <property type="entry name" value="PyrdxlP-dep_Trfase"/>
</dbReference>
<reference evidence="4 5" key="1">
    <citation type="submission" date="2019-08" db="EMBL/GenBank/DDBJ databases">
        <title>Genomic characterization of a novel candidate phylum (ARYD3) from a high temperature, high salinity tertiary oil reservoir in north central Oklahoma, USA.</title>
        <authorList>
            <person name="Youssef N.H."/>
            <person name="Yadav A."/>
            <person name="Elshahed M.S."/>
        </authorList>
    </citation>
    <scope>NUCLEOTIDE SEQUENCE [LARGE SCALE GENOMIC DNA]</scope>
    <source>
        <strain evidence="4">ARYD1</strain>
    </source>
</reference>
<evidence type="ECO:0000256" key="2">
    <source>
        <dbReference type="ARBA" id="ARBA00022679"/>
    </source>
</evidence>
<evidence type="ECO:0000313" key="4">
    <source>
        <dbReference type="EMBL" id="TYB32353.1"/>
    </source>
</evidence>
<name>A0A5D0ML88_FLESI</name>
<dbReference type="Gene3D" id="3.40.640.10">
    <property type="entry name" value="Type I PLP-dependent aspartate aminotransferase-like (Major domain)"/>
    <property type="match status" value="1"/>
</dbReference>
<accession>A0A5D0ML88</accession>